<reference evidence="2" key="1">
    <citation type="submission" date="2023-07" db="EMBL/GenBank/DDBJ databases">
        <authorList>
            <person name="Luz R."/>
            <person name="Cordeiro R."/>
            <person name="Fonseca A."/>
            <person name="Goncalves V."/>
        </authorList>
    </citation>
    <scope>NUCLEOTIDE SEQUENCE [LARGE SCALE GENOMIC DNA]</scope>
    <source>
        <strain evidence="2">BACA0444</strain>
    </source>
</reference>
<accession>A0AAE4FSJ1</accession>
<comment type="caution">
    <text evidence="1">The sequence shown here is derived from an EMBL/GenBank/DDBJ whole genome shotgun (WGS) entry which is preliminary data.</text>
</comment>
<keyword evidence="2" id="KW-1185">Reference proteome</keyword>
<dbReference type="AlphaFoldDB" id="A0AAE4FSJ1"/>
<dbReference type="RefSeq" id="WP_322878769.1">
    <property type="nucleotide sequence ID" value="NZ_JAVMIP010000013.1"/>
</dbReference>
<dbReference type="Proteomes" id="UP001268256">
    <property type="component" value="Unassembled WGS sequence"/>
</dbReference>
<name>A0AAE4FSJ1_9CYAN</name>
<sequence>MTVDGMAIHTSLEERVTAAEKAIVELQMHVLTSQPINWLQEITGSFKDEPEFEEVLAYGRAVRQDESLLKLQDES</sequence>
<gene>
    <name evidence="1" type="ORF">RIF25_11995</name>
</gene>
<proteinExistence type="predicted"/>
<organism evidence="1 2">
    <name type="scientific">Pseudocalidococcus azoricus BACA0444</name>
    <dbReference type="NCBI Taxonomy" id="2918990"/>
    <lineage>
        <taxon>Bacteria</taxon>
        <taxon>Bacillati</taxon>
        <taxon>Cyanobacteriota</taxon>
        <taxon>Cyanophyceae</taxon>
        <taxon>Acaryochloridales</taxon>
        <taxon>Thermosynechococcaceae</taxon>
        <taxon>Pseudocalidococcus</taxon>
        <taxon>Pseudocalidococcus azoricus</taxon>
    </lineage>
</organism>
<evidence type="ECO:0000313" key="2">
    <source>
        <dbReference type="Proteomes" id="UP001268256"/>
    </source>
</evidence>
<dbReference type="EMBL" id="JAVMIP010000013">
    <property type="protein sequence ID" value="MDS3861528.1"/>
    <property type="molecule type" value="Genomic_DNA"/>
</dbReference>
<evidence type="ECO:0000313" key="1">
    <source>
        <dbReference type="EMBL" id="MDS3861528.1"/>
    </source>
</evidence>
<protein>
    <submittedName>
        <fullName evidence="1">Uncharacterized protein</fullName>
    </submittedName>
</protein>